<comment type="caution">
    <text evidence="1">The sequence shown here is derived from an EMBL/GenBank/DDBJ whole genome shotgun (WGS) entry which is preliminary data.</text>
</comment>
<name>A0A813D9C5_POLGL</name>
<sequence length="166" mass="18682">LRLSFALWRCLACRRDPPVEQTSSVAECCRGRSRRLLHMLDLYQEVAADLLLKWRAWSAFLSGHLRAEVLRSRSSELAAEESLCLEAGYQQKLVAAEESLSLAEERLEASSSLGRYSPHLLHPCWSHWRACVAISRVRIGAVALTAATCGRRSDLDDLWAAFRGWA</sequence>
<accession>A0A813D9C5</accession>
<organism evidence="1 2">
    <name type="scientific">Polarella glacialis</name>
    <name type="common">Dinoflagellate</name>
    <dbReference type="NCBI Taxonomy" id="89957"/>
    <lineage>
        <taxon>Eukaryota</taxon>
        <taxon>Sar</taxon>
        <taxon>Alveolata</taxon>
        <taxon>Dinophyceae</taxon>
        <taxon>Suessiales</taxon>
        <taxon>Suessiaceae</taxon>
        <taxon>Polarella</taxon>
    </lineage>
</organism>
<gene>
    <name evidence="1" type="ORF">PGLA1383_LOCUS3991</name>
</gene>
<keyword evidence="2" id="KW-1185">Reference proteome</keyword>
<evidence type="ECO:0000313" key="2">
    <source>
        <dbReference type="Proteomes" id="UP000654075"/>
    </source>
</evidence>
<feature type="non-terminal residue" evidence="1">
    <location>
        <position position="166"/>
    </location>
</feature>
<dbReference type="EMBL" id="CAJNNV010001445">
    <property type="protein sequence ID" value="CAE8585072.1"/>
    <property type="molecule type" value="Genomic_DNA"/>
</dbReference>
<protein>
    <submittedName>
        <fullName evidence="1">Uncharacterized protein</fullName>
    </submittedName>
</protein>
<feature type="non-terminal residue" evidence="1">
    <location>
        <position position="1"/>
    </location>
</feature>
<proteinExistence type="predicted"/>
<dbReference type="Proteomes" id="UP000654075">
    <property type="component" value="Unassembled WGS sequence"/>
</dbReference>
<evidence type="ECO:0000313" key="1">
    <source>
        <dbReference type="EMBL" id="CAE8585072.1"/>
    </source>
</evidence>
<dbReference type="AlphaFoldDB" id="A0A813D9C5"/>
<reference evidence="1" key="1">
    <citation type="submission" date="2021-02" db="EMBL/GenBank/DDBJ databases">
        <authorList>
            <person name="Dougan E. K."/>
            <person name="Rhodes N."/>
            <person name="Thang M."/>
            <person name="Chan C."/>
        </authorList>
    </citation>
    <scope>NUCLEOTIDE SEQUENCE</scope>
</reference>